<dbReference type="RefSeq" id="WP_136537527.1">
    <property type="nucleotide sequence ID" value="NZ_STGY01000083.1"/>
</dbReference>
<feature type="transmembrane region" description="Helical" evidence="2">
    <location>
        <begin position="95"/>
        <end position="116"/>
    </location>
</feature>
<accession>A0A4V4HQF4</accession>
<reference evidence="4" key="1">
    <citation type="submission" date="2019-04" db="EMBL/GenBank/DDBJ databases">
        <title>Nocardioides xinjiangensis sp. nov.</title>
        <authorList>
            <person name="Liu S."/>
        </authorList>
    </citation>
    <scope>NUCLEOTIDE SEQUENCE [LARGE SCALE GENOMIC DNA]</scope>
    <source>
        <strain evidence="4">18</strain>
    </source>
</reference>
<feature type="transmembrane region" description="Helical" evidence="2">
    <location>
        <begin position="68"/>
        <end position="89"/>
    </location>
</feature>
<comment type="caution">
    <text evidence="3">The sequence shown here is derived from an EMBL/GenBank/DDBJ whole genome shotgun (WGS) entry which is preliminary data.</text>
</comment>
<dbReference type="AlphaFoldDB" id="A0A4V4HQF4"/>
<name>A0A4V4HQF4_9ACTN</name>
<dbReference type="OrthoDB" id="3365791at2"/>
<feature type="compositionally biased region" description="Acidic residues" evidence="1">
    <location>
        <begin position="251"/>
        <end position="275"/>
    </location>
</feature>
<organism evidence="3 4">
    <name type="scientific">Glycomyces buryatensis</name>
    <dbReference type="NCBI Taxonomy" id="2570927"/>
    <lineage>
        <taxon>Bacteria</taxon>
        <taxon>Bacillati</taxon>
        <taxon>Actinomycetota</taxon>
        <taxon>Actinomycetes</taxon>
        <taxon>Glycomycetales</taxon>
        <taxon>Glycomycetaceae</taxon>
        <taxon>Glycomyces</taxon>
    </lineage>
</organism>
<gene>
    <name evidence="3" type="ORF">FAB82_26290</name>
</gene>
<keyword evidence="2" id="KW-0472">Membrane</keyword>
<feature type="transmembrane region" description="Helical" evidence="2">
    <location>
        <begin position="194"/>
        <end position="215"/>
    </location>
</feature>
<sequence length="288" mass="30255">MQSDPTPRRRAPSPSTLTPPSTAERTALLRPSAGRPPTQRSAPRPSPRPERPRGYAAGHRPGPTDARLAMLMAALASAAAGIIHVAAVPSHWAEWPAAGVFFLLTAVFQLSWSILAMPFEHRLLTLSAIPVNLGLIALWAFSRWQGVPVGPHAGVPEAIGLGDTLSTALEAGIVTCLLWTLIPRESHGVLSTQGYRLAGILASVLLGLMTIPGIVSALSHGGAGHGHGETEDVHEHGETEEEDGHDHGSETEDPATDADEASEPGSDEDSEAPSEAEDHSHAPGEEHD</sequence>
<evidence type="ECO:0000256" key="1">
    <source>
        <dbReference type="SAM" id="MobiDB-lite"/>
    </source>
</evidence>
<evidence type="ECO:0000313" key="4">
    <source>
        <dbReference type="Proteomes" id="UP000308760"/>
    </source>
</evidence>
<evidence type="ECO:0000256" key="2">
    <source>
        <dbReference type="SAM" id="Phobius"/>
    </source>
</evidence>
<dbReference type="Proteomes" id="UP000308760">
    <property type="component" value="Unassembled WGS sequence"/>
</dbReference>
<feature type="transmembrane region" description="Helical" evidence="2">
    <location>
        <begin position="123"/>
        <end position="141"/>
    </location>
</feature>
<proteinExistence type="predicted"/>
<keyword evidence="2" id="KW-1133">Transmembrane helix</keyword>
<reference evidence="3 4" key="2">
    <citation type="submission" date="2019-05" db="EMBL/GenBank/DDBJ databases">
        <title>Glycomyces buryatensis sp. nov.</title>
        <authorList>
            <person name="Nikitina E."/>
        </authorList>
    </citation>
    <scope>NUCLEOTIDE SEQUENCE [LARGE SCALE GENOMIC DNA]</scope>
    <source>
        <strain evidence="3 4">18</strain>
    </source>
</reference>
<keyword evidence="2" id="KW-0812">Transmembrane</keyword>
<feature type="transmembrane region" description="Helical" evidence="2">
    <location>
        <begin position="161"/>
        <end position="182"/>
    </location>
</feature>
<keyword evidence="4" id="KW-1185">Reference proteome</keyword>
<feature type="compositionally biased region" description="Low complexity" evidence="1">
    <location>
        <begin position="12"/>
        <end position="23"/>
    </location>
</feature>
<evidence type="ECO:0000313" key="3">
    <source>
        <dbReference type="EMBL" id="THV33646.1"/>
    </source>
</evidence>
<protein>
    <submittedName>
        <fullName evidence="3">Uncharacterized protein</fullName>
    </submittedName>
</protein>
<dbReference type="EMBL" id="STGY01000083">
    <property type="protein sequence ID" value="THV33646.1"/>
    <property type="molecule type" value="Genomic_DNA"/>
</dbReference>
<feature type="compositionally biased region" description="Basic and acidic residues" evidence="1">
    <location>
        <begin position="276"/>
        <end position="288"/>
    </location>
</feature>
<feature type="region of interest" description="Disordered" evidence="1">
    <location>
        <begin position="1"/>
        <end position="61"/>
    </location>
</feature>
<feature type="compositionally biased region" description="Basic and acidic residues" evidence="1">
    <location>
        <begin position="226"/>
        <end position="237"/>
    </location>
</feature>
<feature type="region of interest" description="Disordered" evidence="1">
    <location>
        <begin position="221"/>
        <end position="288"/>
    </location>
</feature>